<dbReference type="PANTHER" id="PTHR30486">
    <property type="entry name" value="TWITCHING MOTILITY PROTEIN PILT"/>
    <property type="match status" value="1"/>
</dbReference>
<dbReference type="Gene3D" id="3.30.450.90">
    <property type="match status" value="1"/>
</dbReference>
<dbReference type="STRING" id="1122155.SAMN02745158_00339"/>
<keyword evidence="4" id="KW-1185">Reference proteome</keyword>
<dbReference type="OrthoDB" id="9808272at2"/>
<reference evidence="3 4" key="1">
    <citation type="submission" date="2016-11" db="EMBL/GenBank/DDBJ databases">
        <authorList>
            <person name="Jaros S."/>
            <person name="Januszkiewicz K."/>
            <person name="Wedrychowicz H."/>
        </authorList>
    </citation>
    <scope>NUCLEOTIDE SEQUENCE [LARGE SCALE GENOMIC DNA]</scope>
    <source>
        <strain evidence="3 4">DSM 17459</strain>
    </source>
</reference>
<protein>
    <submittedName>
        <fullName evidence="3">Twitching motility protein PilT</fullName>
    </submittedName>
</protein>
<dbReference type="InterPro" id="IPR003593">
    <property type="entry name" value="AAA+_ATPase"/>
</dbReference>
<sequence>MNEIFEIIQEARKRGASDIHISQGLPMLFRINGSLGEAGGGMDEGKTRQVILSMLSLEQKGLLEGGEDLDFAVETPDGNRQRVNVFCQQKKYAATIRLLNNQIPTLEELQLPKVLRELAEKPRGLILVTGPTGSGKSTTLAAMIDYINQNRAEHIITIEDPIEYVYTRKLSLIHQREVGCDAQSFASALRSSLREDPDVILVGEMRDYETISAALTAAETGHLVLSTLHTTGAAQTIDRIIDACPGAAQNQVRTQLSGILAGVVTQCLIPRMDGSGRIAATEVLVGTDAALNLIRENKCHQMNTIMQSGASVGMHSLNADLANLVRKKVISSSSAFKYSNDRKDLEQYLTF</sequence>
<comment type="similarity">
    <text evidence="1">Belongs to the GSP E family.</text>
</comment>
<evidence type="ECO:0000259" key="2">
    <source>
        <dbReference type="PROSITE" id="PS00662"/>
    </source>
</evidence>
<dbReference type="SMART" id="SM00382">
    <property type="entry name" value="AAA"/>
    <property type="match status" value="1"/>
</dbReference>
<dbReference type="GO" id="GO:0005524">
    <property type="term" value="F:ATP binding"/>
    <property type="evidence" value="ECO:0007669"/>
    <property type="project" value="InterPro"/>
</dbReference>
<dbReference type="AlphaFoldDB" id="A0A1M4SZ89"/>
<dbReference type="EMBL" id="FQVI01000001">
    <property type="protein sequence ID" value="SHE37480.1"/>
    <property type="molecule type" value="Genomic_DNA"/>
</dbReference>
<dbReference type="Proteomes" id="UP000184245">
    <property type="component" value="Unassembled WGS sequence"/>
</dbReference>
<dbReference type="CDD" id="cd01131">
    <property type="entry name" value="PilT"/>
    <property type="match status" value="1"/>
</dbReference>
<dbReference type="InterPro" id="IPR027417">
    <property type="entry name" value="P-loop_NTPase"/>
</dbReference>
<organism evidence="3 4">
    <name type="scientific">Lactonifactor longoviformis DSM 17459</name>
    <dbReference type="NCBI Taxonomy" id="1122155"/>
    <lineage>
        <taxon>Bacteria</taxon>
        <taxon>Bacillati</taxon>
        <taxon>Bacillota</taxon>
        <taxon>Clostridia</taxon>
        <taxon>Eubacteriales</taxon>
        <taxon>Clostridiaceae</taxon>
        <taxon>Lactonifactor</taxon>
    </lineage>
</organism>
<name>A0A1M4SZ89_9CLOT</name>
<dbReference type="NCBIfam" id="TIGR01420">
    <property type="entry name" value="pilT_fam"/>
    <property type="match status" value="1"/>
</dbReference>
<feature type="domain" description="Bacterial type II secretion system protein E" evidence="2">
    <location>
        <begin position="193"/>
        <end position="207"/>
    </location>
</feature>
<dbReference type="InterPro" id="IPR006321">
    <property type="entry name" value="PilT/PilU"/>
</dbReference>
<accession>A0A1M4SZ89</accession>
<gene>
    <name evidence="3" type="ORF">SAMN02745158_00339</name>
</gene>
<evidence type="ECO:0000313" key="3">
    <source>
        <dbReference type="EMBL" id="SHE37480.1"/>
    </source>
</evidence>
<dbReference type="Pfam" id="PF00437">
    <property type="entry name" value="T2SSE"/>
    <property type="match status" value="1"/>
</dbReference>
<evidence type="ECO:0000313" key="4">
    <source>
        <dbReference type="Proteomes" id="UP000184245"/>
    </source>
</evidence>
<proteinExistence type="inferred from homology"/>
<dbReference type="InterPro" id="IPR050921">
    <property type="entry name" value="T4SS_GSP_E_ATPase"/>
</dbReference>
<dbReference type="SUPFAM" id="SSF52540">
    <property type="entry name" value="P-loop containing nucleoside triphosphate hydrolases"/>
    <property type="match status" value="1"/>
</dbReference>
<evidence type="ECO:0000256" key="1">
    <source>
        <dbReference type="ARBA" id="ARBA00006611"/>
    </source>
</evidence>
<dbReference type="RefSeq" id="WP_072848528.1">
    <property type="nucleotide sequence ID" value="NZ_FQVI01000001.1"/>
</dbReference>
<dbReference type="GO" id="GO:0016887">
    <property type="term" value="F:ATP hydrolysis activity"/>
    <property type="evidence" value="ECO:0007669"/>
    <property type="project" value="InterPro"/>
</dbReference>
<dbReference type="Gene3D" id="3.40.50.300">
    <property type="entry name" value="P-loop containing nucleotide triphosphate hydrolases"/>
    <property type="match status" value="1"/>
</dbReference>
<dbReference type="InterPro" id="IPR001482">
    <property type="entry name" value="T2SS/T4SS_dom"/>
</dbReference>
<dbReference type="PROSITE" id="PS00662">
    <property type="entry name" value="T2SP_E"/>
    <property type="match status" value="1"/>
</dbReference>